<dbReference type="Pfam" id="PF06985">
    <property type="entry name" value="HET"/>
    <property type="match status" value="1"/>
</dbReference>
<name>A0A162ZIU1_DIDRA</name>
<dbReference type="InterPro" id="IPR010730">
    <property type="entry name" value="HET"/>
</dbReference>
<dbReference type="PANTHER" id="PTHR10622:SF10">
    <property type="entry name" value="HET DOMAIN-CONTAINING PROTEIN"/>
    <property type="match status" value="1"/>
</dbReference>
<dbReference type="STRING" id="5454.A0A162ZIU1"/>
<organism evidence="3 4">
    <name type="scientific">Didymella rabiei</name>
    <name type="common">Chickpea ascochyta blight fungus</name>
    <name type="synonym">Mycosphaerella rabiei</name>
    <dbReference type="NCBI Taxonomy" id="5454"/>
    <lineage>
        <taxon>Eukaryota</taxon>
        <taxon>Fungi</taxon>
        <taxon>Dikarya</taxon>
        <taxon>Ascomycota</taxon>
        <taxon>Pezizomycotina</taxon>
        <taxon>Dothideomycetes</taxon>
        <taxon>Pleosporomycetidae</taxon>
        <taxon>Pleosporales</taxon>
        <taxon>Pleosporineae</taxon>
        <taxon>Didymellaceae</taxon>
        <taxon>Ascochyta</taxon>
    </lineage>
</organism>
<keyword evidence="4" id="KW-1185">Reference proteome</keyword>
<dbReference type="OrthoDB" id="20872at2759"/>
<dbReference type="PANTHER" id="PTHR10622">
    <property type="entry name" value="HET DOMAIN-CONTAINING PROTEIN"/>
    <property type="match status" value="1"/>
</dbReference>
<sequence length="413" mass="47044">MNLLKTDTYEVVRASRSTSRYAILSHRWETEEITFDIIRTFKPSALRNPSFPSIPTRLRASAAKIRGACAIAQQQGYAYIWIDTCCIDKRNSQELQDALNSMFKWYQNAAVCYTYFNDVSFSAPNESMFLSDRQDRRGKASEWFERGWTLQELLAPREIQFYDKRWKFMGTRGELAKLVGRVAGISPDYLSGKREPSDASCAMKMSWMAGRVTQQIEDIAYSLIGLFDVHLNPMYGEGTRAFMRLQEAIMKEFECFDESLFAWERPQDCVLRCFQNEPRVQVFKHDKWGLLAPSPDCFKKSGNLFVQKSLVETRPAGGFRTSHQGIFFTLPSKEVNRTFGGTRSEIDLPLNCWRIGSGRAPETIVLQLARIAGGEIVRTQCDRLGSRKGAQVSGKAGVVVAVAQPRIGQHWKQ</sequence>
<protein>
    <submittedName>
        <fullName evidence="3">Uncharacterized protein</fullName>
    </submittedName>
</protein>
<dbReference type="InterPro" id="IPR058525">
    <property type="entry name" value="DUF8212"/>
</dbReference>
<evidence type="ECO:0000259" key="2">
    <source>
        <dbReference type="Pfam" id="PF26640"/>
    </source>
</evidence>
<feature type="domain" description="DUF8212" evidence="2">
    <location>
        <begin position="240"/>
        <end position="303"/>
    </location>
</feature>
<gene>
    <name evidence="3" type="ORF">ST47_g8254</name>
</gene>
<dbReference type="Proteomes" id="UP000076837">
    <property type="component" value="Unassembled WGS sequence"/>
</dbReference>
<accession>A0A162ZIU1</accession>
<dbReference type="EMBL" id="JYNV01000274">
    <property type="protein sequence ID" value="KZM20624.1"/>
    <property type="molecule type" value="Genomic_DNA"/>
</dbReference>
<evidence type="ECO:0000313" key="3">
    <source>
        <dbReference type="EMBL" id="KZM20624.1"/>
    </source>
</evidence>
<proteinExistence type="predicted"/>
<evidence type="ECO:0000313" key="4">
    <source>
        <dbReference type="Proteomes" id="UP000076837"/>
    </source>
</evidence>
<dbReference type="Pfam" id="PF26640">
    <property type="entry name" value="DUF8212"/>
    <property type="match status" value="1"/>
</dbReference>
<dbReference type="AlphaFoldDB" id="A0A162ZIU1"/>
<comment type="caution">
    <text evidence="3">The sequence shown here is derived from an EMBL/GenBank/DDBJ whole genome shotgun (WGS) entry which is preliminary data.</text>
</comment>
<reference evidence="3 4" key="1">
    <citation type="journal article" date="2016" name="Sci. Rep.">
        <title>Draft genome sequencing and secretome analysis of fungal phytopathogen Ascochyta rabiei provides insight into the necrotrophic effector repertoire.</title>
        <authorList>
            <person name="Verma S."/>
            <person name="Gazara R.K."/>
            <person name="Nizam S."/>
            <person name="Parween S."/>
            <person name="Chattopadhyay D."/>
            <person name="Verma P.K."/>
        </authorList>
    </citation>
    <scope>NUCLEOTIDE SEQUENCE [LARGE SCALE GENOMIC DNA]</scope>
    <source>
        <strain evidence="3 4">ArDII</strain>
    </source>
</reference>
<evidence type="ECO:0000259" key="1">
    <source>
        <dbReference type="Pfam" id="PF06985"/>
    </source>
</evidence>
<feature type="domain" description="Heterokaryon incompatibility" evidence="1">
    <location>
        <begin position="21"/>
        <end position="123"/>
    </location>
</feature>